<feature type="transmembrane region" description="Helical" evidence="6">
    <location>
        <begin position="393"/>
        <end position="410"/>
    </location>
</feature>
<feature type="transmembrane region" description="Helical" evidence="6">
    <location>
        <begin position="465"/>
        <end position="485"/>
    </location>
</feature>
<dbReference type="InterPro" id="IPR003838">
    <property type="entry name" value="ABC3_permease_C"/>
</dbReference>
<feature type="transmembrane region" description="Helical" evidence="6">
    <location>
        <begin position="21"/>
        <end position="41"/>
    </location>
</feature>
<proteinExistence type="predicted"/>
<keyword evidence="9" id="KW-1185">Reference proteome</keyword>
<dbReference type="PANTHER" id="PTHR30287">
    <property type="entry name" value="MEMBRANE COMPONENT OF PREDICTED ABC SUPERFAMILY METABOLITE UPTAKE TRANSPORTER"/>
    <property type="match status" value="1"/>
</dbReference>
<reference evidence="8 9" key="1">
    <citation type="submission" date="2014-04" db="EMBL/GenBank/DDBJ databases">
        <title>Marinobacterium kochiensis sp. nov., isolated from sediment sample collected from Kochi backwaters in Kerala, India.</title>
        <authorList>
            <person name="Singh A."/>
            <person name="Pinnaka A.K."/>
        </authorList>
    </citation>
    <scope>NUCLEOTIDE SEQUENCE [LARGE SCALE GENOMIC DNA]</scope>
    <source>
        <strain evidence="8 9">AK27</strain>
    </source>
</reference>
<dbReference type="PATRIC" id="fig|1232683.4.peg.2243"/>
<dbReference type="STRING" id="1232683.ADIMK_2284"/>
<accession>A0A081FYA0</accession>
<feature type="domain" description="ABC3 transporter permease C-terminal" evidence="7">
    <location>
        <begin position="705"/>
        <end position="809"/>
    </location>
</feature>
<comment type="caution">
    <text evidence="8">The sequence shown here is derived from an EMBL/GenBank/DDBJ whole genome shotgun (WGS) entry which is preliminary data.</text>
</comment>
<dbReference type="InterPro" id="IPR038766">
    <property type="entry name" value="Membrane_comp_ABC_pdt"/>
</dbReference>
<evidence type="ECO:0000256" key="6">
    <source>
        <dbReference type="SAM" id="Phobius"/>
    </source>
</evidence>
<dbReference type="Proteomes" id="UP000028252">
    <property type="component" value="Unassembled WGS sequence"/>
</dbReference>
<keyword evidence="4 6" id="KW-1133">Transmembrane helix</keyword>
<name>A0A081FYA0_9GAMM</name>
<evidence type="ECO:0000259" key="7">
    <source>
        <dbReference type="Pfam" id="PF02687"/>
    </source>
</evidence>
<evidence type="ECO:0000256" key="3">
    <source>
        <dbReference type="ARBA" id="ARBA00022692"/>
    </source>
</evidence>
<feature type="transmembrane region" description="Helical" evidence="6">
    <location>
        <begin position="754"/>
        <end position="778"/>
    </location>
</feature>
<dbReference type="EMBL" id="JMQN01000036">
    <property type="protein sequence ID" value="KEA63505.1"/>
    <property type="molecule type" value="Genomic_DNA"/>
</dbReference>
<comment type="subcellular location">
    <subcellularLocation>
        <location evidence="1">Cell membrane</location>
        <topology evidence="1">Multi-pass membrane protein</topology>
    </subcellularLocation>
</comment>
<feature type="transmembrane region" description="Helical" evidence="6">
    <location>
        <begin position="790"/>
        <end position="810"/>
    </location>
</feature>
<organism evidence="8 9">
    <name type="scientific">Marinobacterium lacunae</name>
    <dbReference type="NCBI Taxonomy" id="1232683"/>
    <lineage>
        <taxon>Bacteria</taxon>
        <taxon>Pseudomonadati</taxon>
        <taxon>Pseudomonadota</taxon>
        <taxon>Gammaproteobacteria</taxon>
        <taxon>Oceanospirillales</taxon>
        <taxon>Oceanospirillaceae</taxon>
        <taxon>Marinobacterium</taxon>
    </lineage>
</organism>
<feature type="transmembrane region" description="Helical" evidence="6">
    <location>
        <begin position="302"/>
        <end position="325"/>
    </location>
</feature>
<gene>
    <name evidence="8" type="ORF">ADIMK_2284</name>
</gene>
<keyword evidence="2" id="KW-1003">Cell membrane</keyword>
<evidence type="ECO:0000256" key="5">
    <source>
        <dbReference type="ARBA" id="ARBA00023136"/>
    </source>
</evidence>
<dbReference type="GO" id="GO:0005886">
    <property type="term" value="C:plasma membrane"/>
    <property type="evidence" value="ECO:0007669"/>
    <property type="project" value="UniProtKB-SubCell"/>
</dbReference>
<feature type="transmembrane region" description="Helical" evidence="6">
    <location>
        <begin position="704"/>
        <end position="726"/>
    </location>
</feature>
<feature type="transmembrane region" description="Helical" evidence="6">
    <location>
        <begin position="252"/>
        <end position="275"/>
    </location>
</feature>
<keyword evidence="3 6" id="KW-0812">Transmembrane</keyword>
<evidence type="ECO:0000256" key="1">
    <source>
        <dbReference type="ARBA" id="ARBA00004651"/>
    </source>
</evidence>
<feature type="transmembrane region" description="Helical" evidence="6">
    <location>
        <begin position="416"/>
        <end position="438"/>
    </location>
</feature>
<evidence type="ECO:0000256" key="4">
    <source>
        <dbReference type="ARBA" id="ARBA00022989"/>
    </source>
</evidence>
<keyword evidence="5 6" id="KW-0472">Membrane</keyword>
<feature type="domain" description="ABC3 transporter permease C-terminal" evidence="7">
    <location>
        <begin position="259"/>
        <end position="368"/>
    </location>
</feature>
<dbReference type="Pfam" id="PF02687">
    <property type="entry name" value="FtsX"/>
    <property type="match status" value="2"/>
</dbReference>
<evidence type="ECO:0000313" key="9">
    <source>
        <dbReference type="Proteomes" id="UP000028252"/>
    </source>
</evidence>
<dbReference type="eggNOG" id="COG3127">
    <property type="taxonomic scope" value="Bacteria"/>
</dbReference>
<dbReference type="AlphaFoldDB" id="A0A081FYA0"/>
<dbReference type="OrthoDB" id="5292592at2"/>
<evidence type="ECO:0000313" key="8">
    <source>
        <dbReference type="EMBL" id="KEA63505.1"/>
    </source>
</evidence>
<dbReference type="RefSeq" id="WP_036188046.1">
    <property type="nucleotide sequence ID" value="NZ_JMQN01000036.1"/>
</dbReference>
<sequence>MTLLPRLALRQLRSQLRTTEWRALLLATWIAITLTTLLTLLGDRLERGLMRESANLLGADLVLSSSRPLDPARLEQLNVSGIEQTQVVQFPSMISSPDNAEHPPMLVSVRAADAPYPLRGEIETLPAHDSPLPASGEAWVEARVLQQLGLKIGDALQLGYSTFRISAELISSPDRGSGFRSFSPHVLINRAELKATGVLAPGSRANFRLLMAGSPEQISALEAQLRPNLADHERLLALRTDQPLTGDALGNALAYLKLAALTALLLSALTILLSLRRFGQKQYTRSALLLNLGLSPAQLLRIYLYQLLIAWAVLALLGLATAAVLDTLLQGWLSNLLPQRLPDPAALSWLSGAALGLVMLIMLGLPPILSLARVPVAHLLRGDTPPQDLRARALLVACLALLALTLFMVLKAPLAALILLVLLVIGGLAFGFIAQALLQKAAEPLARKLMLGRLLRLRLRQQRKWHRLQSAVIVLLLTLLAVVWVSRADLLTEWRAKFPTDTPNYFVINIQPWQRSDLDTFLHDNSIDSTLYPMIRGRLTLLNGKPIRPQLTPDQLGDNTLRRELNLSWMATKPEHNELLAGQWWSSTPEQPQISVEQDMMEDLGLKLGDQLGFDIGGQSVEARITSIRGVQWTSFRPNFYVIFSPGALENYPSTWITSFRLDGPRKSLATEMLQEFPSLTLVDIDQLLGQLATWLKRLGDSSAMILGLTLVCGLILMAVTLLQALEQRRFEAALIQTLGASAEQTRRLDLLEFLLLGLVCGVLASLSAELTLAGLHLELLHVDPKLHPGLWLILPMLSSLFFVVTGFLIRRPLQLDQCYRLLKAQS</sequence>
<protein>
    <submittedName>
        <fullName evidence="8">Putative ABC transporter, permease protein</fullName>
    </submittedName>
</protein>
<feature type="transmembrane region" description="Helical" evidence="6">
    <location>
        <begin position="345"/>
        <end position="372"/>
    </location>
</feature>
<dbReference type="PANTHER" id="PTHR30287:SF1">
    <property type="entry name" value="INNER MEMBRANE PROTEIN"/>
    <property type="match status" value="1"/>
</dbReference>
<evidence type="ECO:0000256" key="2">
    <source>
        <dbReference type="ARBA" id="ARBA00022475"/>
    </source>
</evidence>